<dbReference type="AlphaFoldDB" id="A0A139I0D3"/>
<gene>
    <name evidence="1" type="ORF">AC579_246</name>
</gene>
<comment type="caution">
    <text evidence="1">The sequence shown here is derived from an EMBL/GenBank/DDBJ whole genome shotgun (WGS) entry which is preliminary data.</text>
</comment>
<organism evidence="1 2">
    <name type="scientific">Pseudocercospora musae</name>
    <dbReference type="NCBI Taxonomy" id="113226"/>
    <lineage>
        <taxon>Eukaryota</taxon>
        <taxon>Fungi</taxon>
        <taxon>Dikarya</taxon>
        <taxon>Ascomycota</taxon>
        <taxon>Pezizomycotina</taxon>
        <taxon>Dothideomycetes</taxon>
        <taxon>Dothideomycetidae</taxon>
        <taxon>Mycosphaerellales</taxon>
        <taxon>Mycosphaerellaceae</taxon>
        <taxon>Pseudocercospora</taxon>
    </lineage>
</organism>
<sequence length="129" mass="15309">MLTVDRVDATVEEKRKAGSEKLVEMRRALPRHCQDMRLRTFNTASARKMLDEHRYSYIWRVMAGKGEYRPCFTCSSWPRWPMWPTRASRTHHGSIGKPLAEMIRHFIDDDHVHSRTLPTERTERFSALH</sequence>
<evidence type="ECO:0000313" key="2">
    <source>
        <dbReference type="Proteomes" id="UP000073492"/>
    </source>
</evidence>
<proteinExistence type="predicted"/>
<evidence type="ECO:0000313" key="1">
    <source>
        <dbReference type="EMBL" id="KXT08148.1"/>
    </source>
</evidence>
<dbReference type="Proteomes" id="UP000073492">
    <property type="component" value="Unassembled WGS sequence"/>
</dbReference>
<reference evidence="1 2" key="1">
    <citation type="submission" date="2015-07" db="EMBL/GenBank/DDBJ databases">
        <title>Comparative genomics of the Sigatoka disease complex on banana suggests a link between parallel evolutionary changes in Pseudocercospora fijiensis and Pseudocercospora eumusae and increased virulence on the banana host.</title>
        <authorList>
            <person name="Chang T.-C."/>
            <person name="Salvucci A."/>
            <person name="Crous P.W."/>
            <person name="Stergiopoulos I."/>
        </authorList>
    </citation>
    <scope>NUCLEOTIDE SEQUENCE [LARGE SCALE GENOMIC DNA]</scope>
    <source>
        <strain evidence="1 2">CBS 116634</strain>
    </source>
</reference>
<accession>A0A139I0D3</accession>
<keyword evidence="2" id="KW-1185">Reference proteome</keyword>
<dbReference type="EMBL" id="LFZO01000485">
    <property type="protein sequence ID" value="KXT08148.1"/>
    <property type="molecule type" value="Genomic_DNA"/>
</dbReference>
<protein>
    <submittedName>
        <fullName evidence="1">Uncharacterized protein</fullName>
    </submittedName>
</protein>
<name>A0A139I0D3_9PEZI</name>